<gene>
    <name evidence="1" type="ORF">GCM10023257_70180</name>
</gene>
<organism evidence="1 2">
    <name type="scientific">Streptomyces hyderabadensis</name>
    <dbReference type="NCBI Taxonomy" id="598549"/>
    <lineage>
        <taxon>Bacteria</taxon>
        <taxon>Bacillati</taxon>
        <taxon>Actinomycetota</taxon>
        <taxon>Actinomycetes</taxon>
        <taxon>Kitasatosporales</taxon>
        <taxon>Streptomycetaceae</taxon>
        <taxon>Streptomyces</taxon>
    </lineage>
</organism>
<protein>
    <submittedName>
        <fullName evidence="1">Uncharacterized protein</fullName>
    </submittedName>
</protein>
<proteinExistence type="predicted"/>
<reference evidence="2" key="1">
    <citation type="journal article" date="2019" name="Int. J. Syst. Evol. Microbiol.">
        <title>The Global Catalogue of Microorganisms (GCM) 10K type strain sequencing project: providing services to taxonomists for standard genome sequencing and annotation.</title>
        <authorList>
            <consortium name="The Broad Institute Genomics Platform"/>
            <consortium name="The Broad Institute Genome Sequencing Center for Infectious Disease"/>
            <person name="Wu L."/>
            <person name="Ma J."/>
        </authorList>
    </citation>
    <scope>NUCLEOTIDE SEQUENCE [LARGE SCALE GENOMIC DNA]</scope>
    <source>
        <strain evidence="2">JCM 17657</strain>
    </source>
</reference>
<sequence>MICTRHQQASSDPRHRAPLNIRSLPELTRTRLAARRRLTAASLSWATTITTRWYDHHQHLHTRWHTRLHQLTTTNPHLTREAASPALACRNLITYPETLTLAAALDRLPSHPLTRAQQTAFLHHLADRLQLPRLAPADHDLLWQRLTTR</sequence>
<comment type="caution">
    <text evidence="1">The sequence shown here is derived from an EMBL/GenBank/DDBJ whole genome shotgun (WGS) entry which is preliminary data.</text>
</comment>
<name>A0ABP9IW88_9ACTN</name>
<accession>A0ABP9IW88</accession>
<keyword evidence="2" id="KW-1185">Reference proteome</keyword>
<dbReference type="EMBL" id="BAABIV010000037">
    <property type="protein sequence ID" value="GAA5012564.1"/>
    <property type="molecule type" value="Genomic_DNA"/>
</dbReference>
<evidence type="ECO:0000313" key="1">
    <source>
        <dbReference type="EMBL" id="GAA5012564.1"/>
    </source>
</evidence>
<dbReference type="Proteomes" id="UP001500610">
    <property type="component" value="Unassembled WGS sequence"/>
</dbReference>
<evidence type="ECO:0000313" key="2">
    <source>
        <dbReference type="Proteomes" id="UP001500610"/>
    </source>
</evidence>